<protein>
    <submittedName>
        <fullName evidence="1">Uncharacterized protein</fullName>
    </submittedName>
</protein>
<accession>A0A1C2IER9</accession>
<reference evidence="1 2" key="1">
    <citation type="journal article" date="2016" name="Int. J. Mol. Sci.">
        <title>Comparative genomics of the extreme acidophile Acidithiobacillus thiooxidans reveals intraspecific divergence and niche adaptation.</title>
        <authorList>
            <person name="Zhang X."/>
            <person name="Feng X."/>
            <person name="Tao J."/>
            <person name="Ma L."/>
            <person name="Xiao Y."/>
            <person name="Liang Y."/>
            <person name="Liu X."/>
            <person name="Yin H."/>
        </authorList>
    </citation>
    <scope>NUCLEOTIDE SEQUENCE [LARGE SCALE GENOMIC DNA]</scope>
    <source>
        <strain evidence="1 2">A02</strain>
    </source>
</reference>
<name>A0A1C2IER9_ACITH</name>
<evidence type="ECO:0000313" key="1">
    <source>
        <dbReference type="EMBL" id="OCX67964.1"/>
    </source>
</evidence>
<dbReference type="Proteomes" id="UP000094893">
    <property type="component" value="Unassembled WGS sequence"/>
</dbReference>
<comment type="caution">
    <text evidence="1">The sequence shown here is derived from an EMBL/GenBank/DDBJ whole genome shotgun (WGS) entry which is preliminary data.</text>
</comment>
<organism evidence="1 2">
    <name type="scientific">Acidithiobacillus thiooxidans</name>
    <name type="common">Thiobacillus thiooxidans</name>
    <dbReference type="NCBI Taxonomy" id="930"/>
    <lineage>
        <taxon>Bacteria</taxon>
        <taxon>Pseudomonadati</taxon>
        <taxon>Pseudomonadota</taxon>
        <taxon>Acidithiobacillia</taxon>
        <taxon>Acidithiobacillales</taxon>
        <taxon>Acidithiobacillaceae</taxon>
        <taxon>Acidithiobacillus</taxon>
    </lineage>
</organism>
<dbReference type="AlphaFoldDB" id="A0A1C2IER9"/>
<gene>
    <name evidence="1" type="ORF">A6P07_19095</name>
</gene>
<dbReference type="EMBL" id="LWSA01000324">
    <property type="protein sequence ID" value="OCX67964.1"/>
    <property type="molecule type" value="Genomic_DNA"/>
</dbReference>
<sequence length="139" mass="15109">MAPSVHFQGPKLNAAELAPPMTESGPVLVQANRIEGLRALNPCWLFPGPTDLRGRLLRSMDPALRPDLSPSGGETVNPWKIDPGQWAQGGLFEGAVLVKNDRNLRLAPEPTGGSVNRLSVKPRLRRNPLEIKNPGIVRL</sequence>
<proteinExistence type="predicted"/>
<evidence type="ECO:0000313" key="2">
    <source>
        <dbReference type="Proteomes" id="UP000094893"/>
    </source>
</evidence>